<dbReference type="CDD" id="cd00158">
    <property type="entry name" value="RHOD"/>
    <property type="match status" value="1"/>
</dbReference>
<feature type="signal peptide" evidence="1">
    <location>
        <begin position="1"/>
        <end position="19"/>
    </location>
</feature>
<dbReference type="InterPro" id="IPR036873">
    <property type="entry name" value="Rhodanese-like_dom_sf"/>
</dbReference>
<organism evidence="3 4">
    <name type="scientific">Litorivicinus lipolyticus</name>
    <dbReference type="NCBI Taxonomy" id="418701"/>
    <lineage>
        <taxon>Bacteria</taxon>
        <taxon>Pseudomonadati</taxon>
        <taxon>Pseudomonadota</taxon>
        <taxon>Gammaproteobacteria</taxon>
        <taxon>Oceanospirillales</taxon>
        <taxon>Litorivicinaceae</taxon>
        <taxon>Litorivicinus</taxon>
    </lineage>
</organism>
<dbReference type="NCBIfam" id="TIGR03865">
    <property type="entry name" value="PQQ_CXXCW"/>
    <property type="match status" value="1"/>
</dbReference>
<evidence type="ECO:0000313" key="4">
    <source>
        <dbReference type="Proteomes" id="UP000388235"/>
    </source>
</evidence>
<feature type="chain" id="PRO_5024343524" evidence="1">
    <location>
        <begin position="20"/>
        <end position="183"/>
    </location>
</feature>
<dbReference type="Gene3D" id="3.40.250.10">
    <property type="entry name" value="Rhodanese-like domain"/>
    <property type="match status" value="1"/>
</dbReference>
<name>A0A5Q2QCJ0_9GAMM</name>
<dbReference type="RefSeq" id="WP_153714328.1">
    <property type="nucleotide sequence ID" value="NZ_CP045871.1"/>
</dbReference>
<dbReference type="Proteomes" id="UP000388235">
    <property type="component" value="Chromosome"/>
</dbReference>
<keyword evidence="4" id="KW-1185">Reference proteome</keyword>
<protein>
    <submittedName>
        <fullName evidence="3">PQQ-dependent catabolism-associated CXXCW motif protein</fullName>
    </submittedName>
</protein>
<dbReference type="PROSITE" id="PS50206">
    <property type="entry name" value="RHODANESE_3"/>
    <property type="match status" value="1"/>
</dbReference>
<dbReference type="OrthoDB" id="176845at2"/>
<feature type="domain" description="Rhodanese" evidence="2">
    <location>
        <begin position="128"/>
        <end position="174"/>
    </location>
</feature>
<evidence type="ECO:0000313" key="3">
    <source>
        <dbReference type="EMBL" id="QGG80824.1"/>
    </source>
</evidence>
<dbReference type="InterPro" id="IPR001763">
    <property type="entry name" value="Rhodanese-like_dom"/>
</dbReference>
<dbReference type="AlphaFoldDB" id="A0A5Q2QCJ0"/>
<dbReference type="KEGG" id="llp:GH975_09680"/>
<dbReference type="InterPro" id="IPR022376">
    <property type="entry name" value="PQQ_CXXCW"/>
</dbReference>
<reference evidence="3 4" key="1">
    <citation type="submission" date="2019-11" db="EMBL/GenBank/DDBJ databases">
        <authorList>
            <person name="Khan S.A."/>
            <person name="Jeon C.O."/>
            <person name="Chun B.H."/>
        </authorList>
    </citation>
    <scope>NUCLEOTIDE SEQUENCE [LARGE SCALE GENOMIC DNA]</scope>
    <source>
        <strain evidence="3 4">IMCC 1097</strain>
    </source>
</reference>
<proteinExistence type="predicted"/>
<dbReference type="SUPFAM" id="SSF52821">
    <property type="entry name" value="Rhodanese/Cell cycle control phosphatase"/>
    <property type="match status" value="1"/>
</dbReference>
<keyword evidence="1" id="KW-0732">Signal</keyword>
<gene>
    <name evidence="3" type="ORF">GH975_09680</name>
</gene>
<accession>A0A5Q2QCJ0</accession>
<evidence type="ECO:0000259" key="2">
    <source>
        <dbReference type="PROSITE" id="PS50206"/>
    </source>
</evidence>
<evidence type="ECO:0000256" key="1">
    <source>
        <dbReference type="SAM" id="SignalP"/>
    </source>
</evidence>
<sequence>MTNWLILTLMAGLAFNARAADSDFDPDTGLRIHHYTTETPMTVPGGTRVGALEVEALARAGALLLDVLSIPEGRYDELDGTWPEHAPRQNIPGSVWTPNVGFGVSEDDMQAYLSETVGRLTGGSLWHPIVVYCIKDCWMGWNATQHLAELGYRSLFWFADGTDAWLAAGLPVAASEPLAVNVD</sequence>
<dbReference type="EMBL" id="CP045871">
    <property type="protein sequence ID" value="QGG80824.1"/>
    <property type="molecule type" value="Genomic_DNA"/>
</dbReference>